<comment type="caution">
    <text evidence="2">The sequence shown here is derived from an EMBL/GenBank/DDBJ whole genome shotgun (WGS) entry which is preliminary data.</text>
</comment>
<reference evidence="2 3" key="1">
    <citation type="submission" date="2018-10" db="EMBL/GenBank/DDBJ databases">
        <title>Roseomonas sp. nov., isolated from feces of Tibetan antelopes in the Qinghai-Tibet plateau, China.</title>
        <authorList>
            <person name="Tian Z."/>
        </authorList>
    </citation>
    <scope>NUCLEOTIDE SEQUENCE [LARGE SCALE GENOMIC DNA]</scope>
    <source>
        <strain evidence="2 3">Z23</strain>
    </source>
</reference>
<dbReference type="Pfam" id="PF13480">
    <property type="entry name" value="Acetyltransf_6"/>
    <property type="match status" value="1"/>
</dbReference>
<evidence type="ECO:0000259" key="1">
    <source>
        <dbReference type="Pfam" id="PF13480"/>
    </source>
</evidence>
<dbReference type="SUPFAM" id="SSF55729">
    <property type="entry name" value="Acyl-CoA N-acyltransferases (Nat)"/>
    <property type="match status" value="1"/>
</dbReference>
<proteinExistence type="predicted"/>
<dbReference type="RefSeq" id="WP_122140192.1">
    <property type="nucleotide sequence ID" value="NZ_RFLX01000034.1"/>
</dbReference>
<name>A0ABX9VD84_9PROT</name>
<dbReference type="InterPro" id="IPR016181">
    <property type="entry name" value="Acyl_CoA_acyltransferase"/>
</dbReference>
<protein>
    <submittedName>
        <fullName evidence="2">GNAT family N-acetyltransferase</fullName>
    </submittedName>
</protein>
<gene>
    <name evidence="2" type="ORF">EBE87_23460</name>
</gene>
<dbReference type="Gene3D" id="3.40.630.30">
    <property type="match status" value="1"/>
</dbReference>
<feature type="domain" description="BioF2-like acetyltransferase" evidence="1">
    <location>
        <begin position="164"/>
        <end position="308"/>
    </location>
</feature>
<evidence type="ECO:0000313" key="2">
    <source>
        <dbReference type="EMBL" id="RMI17249.1"/>
    </source>
</evidence>
<dbReference type="EMBL" id="RFLX01000034">
    <property type="protein sequence ID" value="RMI17249.1"/>
    <property type="molecule type" value="Genomic_DNA"/>
</dbReference>
<organism evidence="2 3">
    <name type="scientific">Teichococcus wenyumeiae</name>
    <dbReference type="NCBI Taxonomy" id="2478470"/>
    <lineage>
        <taxon>Bacteria</taxon>
        <taxon>Pseudomonadati</taxon>
        <taxon>Pseudomonadota</taxon>
        <taxon>Alphaproteobacteria</taxon>
        <taxon>Acetobacterales</taxon>
        <taxon>Roseomonadaceae</taxon>
        <taxon>Roseomonas</taxon>
    </lineage>
</organism>
<dbReference type="InterPro" id="IPR038740">
    <property type="entry name" value="BioF2-like_GNAT_dom"/>
</dbReference>
<sequence length="342" mass="37937">MAVQVRLAPVQSFAELEGEWRALEAELPAPSFFQSWSWVGCLAEERYPDPVLLRAEANGRLLGLALFNRRRRRLHLAESGDAGMDAPFIEHNAPLAHPQALAPLLRAAWGASARRLVLNGVPPALPPAAGGVALRWQERLAPRLELEPIRAAGGDWLAGRSGNSRYQIRRSNRSYGPLRLHRAENTDQALAFLDSLIRLHEATWQARGKPGAFATPFLRRFHEALIRRAAPRGELDMLRIEAGGEEVGYLYNFRMRGHVHAYQSGLDHAGAGPHQKPGLTCHALAIEHALARGDSVYDFLAGADRYKRSLADAELPLVWAEMVPRWSALGITARLRALLRRS</sequence>
<evidence type="ECO:0000313" key="3">
    <source>
        <dbReference type="Proteomes" id="UP000274097"/>
    </source>
</evidence>
<accession>A0ABX9VD84</accession>
<dbReference type="Proteomes" id="UP000274097">
    <property type="component" value="Unassembled WGS sequence"/>
</dbReference>
<keyword evidence="3" id="KW-1185">Reference proteome</keyword>